<sequence>MLSVKSFSVVIGILIALQIDNWNETQKSKSLEQQLLKALLTEFESNLQLLDEVIAMNNLNIENSIRLGEFTGPSLSNINEKELSQYMVGIFKIEPRYTPNQGAVQEIINSGRLSVLSDDLLRKAISSWQSSLESVKRQETYVVERRDIGHDFFLKGGNFRRHLDIIDDALLDPTPSKFPDNDFKFLENREFESQLYLFIVASKNLNVAFYEPLRERINTIINLINNDLQ</sequence>
<protein>
    <submittedName>
        <fullName evidence="1">DUF6090 family protein</fullName>
    </submittedName>
</protein>
<accession>A0ABY5Y452</accession>
<dbReference type="Proteomes" id="UP001059209">
    <property type="component" value="Chromosome"/>
</dbReference>
<evidence type="ECO:0000313" key="1">
    <source>
        <dbReference type="EMBL" id="UWX53768.1"/>
    </source>
</evidence>
<dbReference type="Pfam" id="PF19578">
    <property type="entry name" value="DUF6090"/>
    <property type="match status" value="1"/>
</dbReference>
<keyword evidence="2" id="KW-1185">Reference proteome</keyword>
<dbReference type="EMBL" id="CP104205">
    <property type="protein sequence ID" value="UWX53768.1"/>
    <property type="molecule type" value="Genomic_DNA"/>
</dbReference>
<proteinExistence type="predicted"/>
<dbReference type="InterPro" id="IPR045749">
    <property type="entry name" value="DUF6090"/>
</dbReference>
<dbReference type="RefSeq" id="WP_260571280.1">
    <property type="nucleotide sequence ID" value="NZ_CP104205.1"/>
</dbReference>
<reference evidence="1" key="1">
    <citation type="submission" date="2022-09" db="EMBL/GenBank/DDBJ databases">
        <title>Maribacter litopenaei sp. nov., isolated from the intestinal tract of the Pacific White Shrimp, Litopenaeus vannamei.</title>
        <authorList>
            <person name="Kim S.Y."/>
            <person name="Hwang C.Y."/>
        </authorList>
    </citation>
    <scope>NUCLEOTIDE SEQUENCE</scope>
    <source>
        <strain evidence="1">HL-LV01</strain>
    </source>
</reference>
<name>A0ABY5Y452_9FLAO</name>
<organism evidence="1 2">
    <name type="scientific">Maribacter litopenaei</name>
    <dbReference type="NCBI Taxonomy" id="2976127"/>
    <lineage>
        <taxon>Bacteria</taxon>
        <taxon>Pseudomonadati</taxon>
        <taxon>Bacteroidota</taxon>
        <taxon>Flavobacteriia</taxon>
        <taxon>Flavobacteriales</taxon>
        <taxon>Flavobacteriaceae</taxon>
        <taxon>Maribacter</taxon>
    </lineage>
</organism>
<evidence type="ECO:0000313" key="2">
    <source>
        <dbReference type="Proteomes" id="UP001059209"/>
    </source>
</evidence>
<gene>
    <name evidence="1" type="ORF">NYZ99_11515</name>
</gene>